<feature type="region of interest" description="Disordered" evidence="1">
    <location>
        <begin position="301"/>
        <end position="379"/>
    </location>
</feature>
<protein>
    <submittedName>
        <fullName evidence="3">Uncharacterized protein</fullName>
    </submittedName>
</protein>
<dbReference type="AlphaFoldDB" id="A0A517LG92"/>
<evidence type="ECO:0000313" key="3">
    <source>
        <dbReference type="EMBL" id="QDS74663.1"/>
    </source>
</evidence>
<evidence type="ECO:0000256" key="1">
    <source>
        <dbReference type="SAM" id="MobiDB-lite"/>
    </source>
</evidence>
<dbReference type="EMBL" id="CP042195">
    <property type="protein sequence ID" value="QDS74663.1"/>
    <property type="molecule type" value="Genomic_DNA"/>
</dbReference>
<organism evidence="3 4">
    <name type="scientific">Venturia effusa</name>
    <dbReference type="NCBI Taxonomy" id="50376"/>
    <lineage>
        <taxon>Eukaryota</taxon>
        <taxon>Fungi</taxon>
        <taxon>Dikarya</taxon>
        <taxon>Ascomycota</taxon>
        <taxon>Pezizomycotina</taxon>
        <taxon>Dothideomycetes</taxon>
        <taxon>Pleosporomycetidae</taxon>
        <taxon>Venturiales</taxon>
        <taxon>Venturiaceae</taxon>
        <taxon>Venturia</taxon>
    </lineage>
</organism>
<keyword evidence="2" id="KW-1133">Transmembrane helix</keyword>
<evidence type="ECO:0000256" key="2">
    <source>
        <dbReference type="SAM" id="Phobius"/>
    </source>
</evidence>
<dbReference type="Proteomes" id="UP000316270">
    <property type="component" value="Chromosome 11"/>
</dbReference>
<feature type="transmembrane region" description="Helical" evidence="2">
    <location>
        <begin position="271"/>
        <end position="292"/>
    </location>
</feature>
<keyword evidence="4" id="KW-1185">Reference proteome</keyword>
<evidence type="ECO:0000313" key="4">
    <source>
        <dbReference type="Proteomes" id="UP000316270"/>
    </source>
</evidence>
<reference evidence="3 4" key="1">
    <citation type="submission" date="2019-07" db="EMBL/GenBank/DDBJ databases">
        <title>Finished genome of Venturia effusa.</title>
        <authorList>
            <person name="Young C.A."/>
            <person name="Cox M.P."/>
            <person name="Ganley A.R.D."/>
            <person name="David W.J."/>
        </authorList>
    </citation>
    <scope>NUCLEOTIDE SEQUENCE [LARGE SCALE GENOMIC DNA]</scope>
    <source>
        <strain evidence="4">albino</strain>
    </source>
</reference>
<proteinExistence type="predicted"/>
<accession>A0A517LG92</accession>
<feature type="compositionally biased region" description="Pro residues" evidence="1">
    <location>
        <begin position="336"/>
        <end position="346"/>
    </location>
</feature>
<name>A0A517LG92_9PEZI</name>
<gene>
    <name evidence="3" type="ORF">FKW77_009408</name>
</gene>
<keyword evidence="2" id="KW-0472">Membrane</keyword>
<keyword evidence="2" id="KW-0812">Transmembrane</keyword>
<feature type="region of interest" description="Disordered" evidence="1">
    <location>
        <begin position="146"/>
        <end position="182"/>
    </location>
</feature>
<sequence length="405" mass="43823">MSSTSSIMSSTSSIMSSMSSIVSSTSPILIVTDTRTLTTPAISMTVVPGMIDSITSCYTEHNPAFATMKAEQHAIEGRRQDCAYDVCLRDAAQNCSTATTTATTTIFWDTLKPAETQAVLLALETLKATPRWKYLEFLDQKKHPEKYPANLTDQSGNHVWPGEDTDSFPMPPPWRTNDDPRSKADQKALKKFGLNQTQLHSTKHTFDHLYLSCSYQADALEVPSPPIWKLNQYLNDTHLLDACDDLHSCELRCANLAFPKDPSKWRKALTIGGPILGSLLLIASVAACCVCCKRRIPKSRLPRQPAVHDPEPAMSQTVRSPTQPPPAAAEQRPITAPTPAPAPDPLPVKKTTVRKVEDAAGAPPVVETTEKTAGAPGPVEEVVEPAVPVSTVPAQVVTRAPAGAL</sequence>